<keyword evidence="3" id="KW-1185">Reference proteome</keyword>
<keyword evidence="1" id="KW-1133">Transmembrane helix</keyword>
<reference evidence="2 3" key="1">
    <citation type="submission" date="2018-04" db="EMBL/GenBank/DDBJ databases">
        <authorList>
            <person name="Zhang X."/>
            <person name="Yuan J."/>
            <person name="Li F."/>
            <person name="Xiang J."/>
        </authorList>
    </citation>
    <scope>NUCLEOTIDE SEQUENCE [LARGE SCALE GENOMIC DNA]</scope>
    <source>
        <tissue evidence="2">Muscle</tissue>
    </source>
</reference>
<organism evidence="2 3">
    <name type="scientific">Penaeus vannamei</name>
    <name type="common">Whiteleg shrimp</name>
    <name type="synonym">Litopenaeus vannamei</name>
    <dbReference type="NCBI Taxonomy" id="6689"/>
    <lineage>
        <taxon>Eukaryota</taxon>
        <taxon>Metazoa</taxon>
        <taxon>Ecdysozoa</taxon>
        <taxon>Arthropoda</taxon>
        <taxon>Crustacea</taxon>
        <taxon>Multicrustacea</taxon>
        <taxon>Malacostraca</taxon>
        <taxon>Eumalacostraca</taxon>
        <taxon>Eucarida</taxon>
        <taxon>Decapoda</taxon>
        <taxon>Dendrobranchiata</taxon>
        <taxon>Penaeoidea</taxon>
        <taxon>Penaeidae</taxon>
        <taxon>Penaeus</taxon>
    </lineage>
</organism>
<dbReference type="Proteomes" id="UP000283509">
    <property type="component" value="Unassembled WGS sequence"/>
</dbReference>
<name>A0A3R7PKF9_PENVA</name>
<gene>
    <name evidence="2" type="ORF">C7M84_012354</name>
</gene>
<evidence type="ECO:0000256" key="1">
    <source>
        <dbReference type="SAM" id="Phobius"/>
    </source>
</evidence>
<feature type="transmembrane region" description="Helical" evidence="1">
    <location>
        <begin position="336"/>
        <end position="357"/>
    </location>
</feature>
<sequence length="509" mass="54286">MSSFGLLSRTPRSLSVICQALVPCHVLLFLLSSPLPPLVSFLLVSSSPVSASSFSPPLPLFVSLLILVLQFGLLSRTPRSLSVICQALVPLHVRLLFLLSSPLPPLVSSSSSRLPGVNSLVLQFGLLSRTRSLSCQSYARPSFRARALFLLSSPLRSLLLSSPLPPLVSLPPLAPLPPSLLFPWLILVPPVRTPLPDIAVAVSHMPGLVPCLVPSPLPPLVSASSSRLLFLLSSPLPPLVSSSPSRLPGVILVLQFGLLSRTTAVAVSHMPGPRSVPRAPLPPLVSSSSSRLLFLLSSPLPPLVSSSSSRLPGIILVLQFGLLSRTPRSLSVICQALVPCHVLLFLSLLLLPLFVFLSSRLPWRHSRPPVRTPLPDNRGRCQSYARPSFRATCSSSSSRLLFLLSSPLPPLVSLASFSSSSSDSSPGHRGSLSVICQGLVPCHVLLFLLSSLASSSSSLFLLYVFSSLVSLASFSSPVRTPLPDTAVAVSHMPGPRSVPRARQRRFSVR</sequence>
<dbReference type="EMBL" id="QCYY01002563">
    <property type="protein sequence ID" value="ROT69461.1"/>
    <property type="molecule type" value="Genomic_DNA"/>
</dbReference>
<accession>A0A3R7PKF9</accession>
<proteinExistence type="predicted"/>
<reference evidence="2 3" key="2">
    <citation type="submission" date="2019-01" db="EMBL/GenBank/DDBJ databases">
        <title>The decoding of complex shrimp genome reveals the adaptation for benthos swimmer, frequently molting mechanism and breeding impact on genome.</title>
        <authorList>
            <person name="Sun Y."/>
            <person name="Gao Y."/>
            <person name="Yu Y."/>
        </authorList>
    </citation>
    <scope>NUCLEOTIDE SEQUENCE [LARGE SCALE GENOMIC DNA]</scope>
    <source>
        <tissue evidence="2">Muscle</tissue>
    </source>
</reference>
<keyword evidence="1" id="KW-0472">Membrane</keyword>
<protein>
    <submittedName>
        <fullName evidence="2">Uncharacterized protein</fullName>
    </submittedName>
</protein>
<dbReference type="AlphaFoldDB" id="A0A3R7PKF9"/>
<evidence type="ECO:0000313" key="3">
    <source>
        <dbReference type="Proteomes" id="UP000283509"/>
    </source>
</evidence>
<comment type="caution">
    <text evidence="2">The sequence shown here is derived from an EMBL/GenBank/DDBJ whole genome shotgun (WGS) entry which is preliminary data.</text>
</comment>
<evidence type="ECO:0000313" key="2">
    <source>
        <dbReference type="EMBL" id="ROT69461.1"/>
    </source>
</evidence>
<keyword evidence="1" id="KW-0812">Transmembrane</keyword>